<gene>
    <name evidence="3" type="ORF">H9890_05575</name>
</gene>
<protein>
    <submittedName>
        <fullName evidence="3">AbrB/MazE/SpoVT family DNA-binding domain-containing protein</fullName>
    </submittedName>
</protein>
<dbReference type="SUPFAM" id="SSF89447">
    <property type="entry name" value="AbrB/MazE/MraZ-like"/>
    <property type="match status" value="1"/>
</dbReference>
<dbReference type="Pfam" id="PF04014">
    <property type="entry name" value="MazE_antitoxin"/>
    <property type="match status" value="1"/>
</dbReference>
<keyword evidence="1 3" id="KW-0238">DNA-binding</keyword>
<dbReference type="InterPro" id="IPR037914">
    <property type="entry name" value="SpoVT-AbrB_sf"/>
</dbReference>
<dbReference type="Gene3D" id="2.10.260.10">
    <property type="match status" value="1"/>
</dbReference>
<reference evidence="3" key="2">
    <citation type="submission" date="2021-04" db="EMBL/GenBank/DDBJ databases">
        <authorList>
            <person name="Gilroy R."/>
        </authorList>
    </citation>
    <scope>NUCLEOTIDE SEQUENCE</scope>
    <source>
        <strain evidence="3">ChiHcolR34-3080</strain>
    </source>
</reference>
<name>A0A9D1Q9V6_9FIRM</name>
<dbReference type="InterPro" id="IPR052731">
    <property type="entry name" value="B_subtilis_Trans_State_Reg"/>
</dbReference>
<sequence>MKEKSTGIIRGVDNLGRVVLPKELRTALGMTCDSKVEIFAEDGAIVIRKYIPPKACTFCGAVAEDAILFEGRRICPACLARLTARQDDGERRDQP</sequence>
<dbReference type="NCBIfam" id="TIGR01439">
    <property type="entry name" value="lp_hng_hel_AbrB"/>
    <property type="match status" value="1"/>
</dbReference>
<dbReference type="SMART" id="SM00966">
    <property type="entry name" value="SpoVT_AbrB"/>
    <property type="match status" value="1"/>
</dbReference>
<evidence type="ECO:0000313" key="4">
    <source>
        <dbReference type="Proteomes" id="UP000823933"/>
    </source>
</evidence>
<dbReference type="GO" id="GO:0003677">
    <property type="term" value="F:DNA binding"/>
    <property type="evidence" value="ECO:0007669"/>
    <property type="project" value="UniProtKB-UniRule"/>
</dbReference>
<feature type="domain" description="SpoVT-AbrB" evidence="2">
    <location>
        <begin position="7"/>
        <end position="52"/>
    </location>
</feature>
<dbReference type="PANTHER" id="PTHR36432">
    <property type="match status" value="1"/>
</dbReference>
<evidence type="ECO:0000256" key="1">
    <source>
        <dbReference type="PROSITE-ProRule" id="PRU01076"/>
    </source>
</evidence>
<evidence type="ECO:0000259" key="2">
    <source>
        <dbReference type="PROSITE" id="PS51740"/>
    </source>
</evidence>
<dbReference type="EMBL" id="DXHQ01000068">
    <property type="protein sequence ID" value="HIW08856.1"/>
    <property type="molecule type" value="Genomic_DNA"/>
</dbReference>
<dbReference type="PANTHER" id="PTHR36432:SF4">
    <property type="entry name" value="TRANSITION STATE REGULATOR ABH-RELATED"/>
    <property type="match status" value="1"/>
</dbReference>
<proteinExistence type="predicted"/>
<dbReference type="InterPro" id="IPR007159">
    <property type="entry name" value="SpoVT-AbrB_dom"/>
</dbReference>
<organism evidence="3 4">
    <name type="scientific">Candidatus Faecalibacterium intestinigallinarum</name>
    <dbReference type="NCBI Taxonomy" id="2838581"/>
    <lineage>
        <taxon>Bacteria</taxon>
        <taxon>Bacillati</taxon>
        <taxon>Bacillota</taxon>
        <taxon>Clostridia</taxon>
        <taxon>Eubacteriales</taxon>
        <taxon>Oscillospiraceae</taxon>
        <taxon>Faecalibacterium</taxon>
    </lineage>
</organism>
<comment type="caution">
    <text evidence="3">The sequence shown here is derived from an EMBL/GenBank/DDBJ whole genome shotgun (WGS) entry which is preliminary data.</text>
</comment>
<evidence type="ECO:0000313" key="3">
    <source>
        <dbReference type="EMBL" id="HIW08856.1"/>
    </source>
</evidence>
<dbReference type="Proteomes" id="UP000823933">
    <property type="component" value="Unassembled WGS sequence"/>
</dbReference>
<accession>A0A9D1Q9V6</accession>
<dbReference type="AlphaFoldDB" id="A0A9D1Q9V6"/>
<reference evidence="3" key="1">
    <citation type="journal article" date="2021" name="PeerJ">
        <title>Extensive microbial diversity within the chicken gut microbiome revealed by metagenomics and culture.</title>
        <authorList>
            <person name="Gilroy R."/>
            <person name="Ravi A."/>
            <person name="Getino M."/>
            <person name="Pursley I."/>
            <person name="Horton D.L."/>
            <person name="Alikhan N.F."/>
            <person name="Baker D."/>
            <person name="Gharbi K."/>
            <person name="Hall N."/>
            <person name="Watson M."/>
            <person name="Adriaenssens E.M."/>
            <person name="Foster-Nyarko E."/>
            <person name="Jarju S."/>
            <person name="Secka A."/>
            <person name="Antonio M."/>
            <person name="Oren A."/>
            <person name="Chaudhuri R.R."/>
            <person name="La Ragione R."/>
            <person name="Hildebrand F."/>
            <person name="Pallen M.J."/>
        </authorList>
    </citation>
    <scope>NUCLEOTIDE SEQUENCE</scope>
    <source>
        <strain evidence="3">ChiHcolR34-3080</strain>
    </source>
</reference>
<dbReference type="PROSITE" id="PS51740">
    <property type="entry name" value="SPOVT_ABRB"/>
    <property type="match status" value="1"/>
</dbReference>